<gene>
    <name evidence="1" type="ORF">C1H71_15655</name>
</gene>
<keyword evidence="2" id="KW-1185">Reference proteome</keyword>
<name>A0A7G3GCK2_9NEIS</name>
<evidence type="ECO:0000313" key="2">
    <source>
        <dbReference type="Proteomes" id="UP000515917"/>
    </source>
</evidence>
<dbReference type="AlphaFoldDB" id="A0A7G3GCK2"/>
<evidence type="ECO:0000313" key="1">
    <source>
        <dbReference type="EMBL" id="QBC44829.1"/>
    </source>
</evidence>
<dbReference type="Pfam" id="PF07103">
    <property type="entry name" value="DUF1365"/>
    <property type="match status" value="1"/>
</dbReference>
<dbReference type="RefSeq" id="WP_130107345.1">
    <property type="nucleotide sequence ID" value="NZ_CP025781.1"/>
</dbReference>
<dbReference type="PANTHER" id="PTHR33973">
    <property type="entry name" value="OS07G0153300 PROTEIN"/>
    <property type="match status" value="1"/>
</dbReference>
<dbReference type="PANTHER" id="PTHR33973:SF4">
    <property type="entry name" value="OS07G0153300 PROTEIN"/>
    <property type="match status" value="1"/>
</dbReference>
<dbReference type="Proteomes" id="UP000515917">
    <property type="component" value="Chromosome"/>
</dbReference>
<dbReference type="KEGG" id="ifl:C1H71_15655"/>
<protein>
    <submittedName>
        <fullName evidence="1">DUF1365 domain-containing protein</fullName>
    </submittedName>
</protein>
<organism evidence="1 2">
    <name type="scientific">Iodobacter fluviatilis</name>
    <dbReference type="NCBI Taxonomy" id="537"/>
    <lineage>
        <taxon>Bacteria</taxon>
        <taxon>Pseudomonadati</taxon>
        <taxon>Pseudomonadota</taxon>
        <taxon>Betaproteobacteria</taxon>
        <taxon>Neisseriales</taxon>
        <taxon>Chitinibacteraceae</taxon>
        <taxon>Iodobacter</taxon>
    </lineage>
</organism>
<accession>A0A7G3GCK2</accession>
<sequence length="259" mass="29806">MRAPAQIISGQVMHQRVRPAKNRFVYPVFCLRINLARLDEIKARWFGINCWRAVSVYTADYGPKDGSNLEHWARNLLEKHQISADGEIWLHTFPRVLGWVFNPVSFWYCYAQSGELRAVLAEVNNTFGETHLYLLVGFEENGIQSHTRIESKKMLHVSPFCEVHGHYQFRFKDTASTAWVGIDYFDQNGLLLKTSVGGHIQDLNSATLRRALFAQPLLTLGVFARIHWQAFKLWRKRVPFFSQPASPTTSLTVSEDKPL</sequence>
<reference evidence="1 2" key="1">
    <citation type="submission" date="2018-01" db="EMBL/GenBank/DDBJ databases">
        <title>Genome sequence of Iodobacter sp. strain PCH194 isolated from Indian Trans-Himalaya.</title>
        <authorList>
            <person name="Kumar V."/>
            <person name="Thakur V."/>
            <person name="Kumar S."/>
            <person name="Singh D."/>
        </authorList>
    </citation>
    <scope>NUCLEOTIDE SEQUENCE [LARGE SCALE GENOMIC DNA]</scope>
    <source>
        <strain evidence="1 2">PCH194</strain>
    </source>
</reference>
<dbReference type="EMBL" id="CP025781">
    <property type="protein sequence ID" value="QBC44829.1"/>
    <property type="molecule type" value="Genomic_DNA"/>
</dbReference>
<dbReference type="InterPro" id="IPR010775">
    <property type="entry name" value="DUF1365"/>
</dbReference>
<proteinExistence type="predicted"/>